<dbReference type="OrthoDB" id="340346at2759"/>
<dbReference type="InterPro" id="IPR051023">
    <property type="entry name" value="PP2A_Regulatory_Subunit_A"/>
</dbReference>
<dbReference type="EMBL" id="JABSTR010000005">
    <property type="protein sequence ID" value="KAH9370584.1"/>
    <property type="molecule type" value="Genomic_DNA"/>
</dbReference>
<dbReference type="PANTHER" id="PTHR10648">
    <property type="entry name" value="SERINE/THREONINE-PROTEIN PHOSPHATASE PP2A 65 KDA REGULATORY SUBUNIT"/>
    <property type="match status" value="1"/>
</dbReference>
<organism evidence="4 5">
    <name type="scientific">Haemaphysalis longicornis</name>
    <name type="common">Bush tick</name>
    <dbReference type="NCBI Taxonomy" id="44386"/>
    <lineage>
        <taxon>Eukaryota</taxon>
        <taxon>Metazoa</taxon>
        <taxon>Ecdysozoa</taxon>
        <taxon>Arthropoda</taxon>
        <taxon>Chelicerata</taxon>
        <taxon>Arachnida</taxon>
        <taxon>Acari</taxon>
        <taxon>Parasitiformes</taxon>
        <taxon>Ixodida</taxon>
        <taxon>Ixodoidea</taxon>
        <taxon>Ixodidae</taxon>
        <taxon>Haemaphysalinae</taxon>
        <taxon>Haemaphysalis</taxon>
    </lineage>
</organism>
<feature type="repeat" description="HEAT" evidence="2">
    <location>
        <begin position="772"/>
        <end position="810"/>
    </location>
</feature>
<keyword evidence="5" id="KW-1185">Reference proteome</keyword>
<evidence type="ECO:0000256" key="1">
    <source>
        <dbReference type="ARBA" id="ARBA00022737"/>
    </source>
</evidence>
<evidence type="ECO:0000256" key="3">
    <source>
        <dbReference type="SAM" id="MobiDB-lite"/>
    </source>
</evidence>
<dbReference type="InterPro" id="IPR021133">
    <property type="entry name" value="HEAT_type_2"/>
</dbReference>
<dbReference type="Proteomes" id="UP000821853">
    <property type="component" value="Chromosome 3"/>
</dbReference>
<dbReference type="OMA" id="FRFCELC"/>
<dbReference type="Gene3D" id="1.25.10.10">
    <property type="entry name" value="Leucine-rich Repeat Variant"/>
    <property type="match status" value="2"/>
</dbReference>
<comment type="caution">
    <text evidence="4">The sequence shown here is derived from an EMBL/GenBank/DDBJ whole genome shotgun (WGS) entry which is preliminary data.</text>
</comment>
<feature type="region of interest" description="Disordered" evidence="3">
    <location>
        <begin position="420"/>
        <end position="441"/>
    </location>
</feature>
<dbReference type="SUPFAM" id="SSF48371">
    <property type="entry name" value="ARM repeat"/>
    <property type="match status" value="1"/>
</dbReference>
<feature type="repeat" description="HEAT" evidence="2">
    <location>
        <begin position="654"/>
        <end position="692"/>
    </location>
</feature>
<dbReference type="InterPro" id="IPR016024">
    <property type="entry name" value="ARM-type_fold"/>
</dbReference>
<dbReference type="PANTHER" id="PTHR10648:SF1">
    <property type="entry name" value="SERINE_THREONINE-PROTEIN PHOSPHATASE 4 REGULATORY SUBUNIT 1"/>
    <property type="match status" value="1"/>
</dbReference>
<dbReference type="VEuPathDB" id="VectorBase:HLOH_055773"/>
<feature type="repeat" description="HEAT" evidence="2">
    <location>
        <begin position="207"/>
        <end position="245"/>
    </location>
</feature>
<evidence type="ECO:0000256" key="2">
    <source>
        <dbReference type="PROSITE-ProRule" id="PRU00103"/>
    </source>
</evidence>
<proteinExistence type="predicted"/>
<accession>A0A9J6G7S7</accession>
<name>A0A9J6G7S7_HAELO</name>
<dbReference type="InterPro" id="IPR011989">
    <property type="entry name" value="ARM-like"/>
</dbReference>
<protein>
    <recommendedName>
        <fullName evidence="6">Serine/threonine-protein phosphatase 4 regulatory subunit 1</fullName>
    </recommendedName>
</protein>
<gene>
    <name evidence="4" type="ORF">HPB48_002485</name>
</gene>
<dbReference type="AlphaFoldDB" id="A0A9J6G7S7"/>
<evidence type="ECO:0000313" key="4">
    <source>
        <dbReference type="EMBL" id="KAH9370584.1"/>
    </source>
</evidence>
<sequence>MLAEEQEMAAAAAAADSLGGDCDDEEDLATKRRRELLEEPNRVLKLERYAHSDSIFDRQLVARNILNTLRMVVNCQEDVDSVLSVLASLSLDSESSVRMELMEQLPDIASFCASEAGLLENVVQKHLVPIIAQYLTDAANHVRKMTQVSLLLILERALIDRKLLEEQIGSLVVRLTENENVDHRMEAVTLMTKMAPFLGQQTTAALFLPRFISLCQDSSIPIRKACASHYGDFFSIVGQVLTEHNLGAFQSLCKDCVWGIRKACVEVFDLLDDQSRWVRTAAFQALGPFISTFADPQRTGLYCSSNGVVSVWSRAGSPDACAEGKEPSVLASAASLPAVAQGGLDQATTTLTHTDLERRTPQAHSGEAPAVDEEVNQLSQGEQQRRVCEDFGKPWSADLGMAAVEGGQVDAVLPDKLEGLVGDSTGPKKTPTPNGHTVGRTEPKLKNILEGFEDPENVDTKGCSSVEGDINQLVLDADHSADSNFNAFQFWRVPIPEVEVGEFLGDRAPDVRVRAKSQDQDNRCFSSDLNVELPPPDNICTAAANLSAPVPSEQNSGTAVQTLTGDTSRIRTSSLPSFIPADQEGNLLLPSSIPGASVAFNEASEGARVHLLERYLTMTDPSFAQSLDPEIGRHCAHSLPAVALTLGRRFWPCLRTTYQSLASDVEWKVRHTVASGLHDLAAILGPRIASEELVPSFQAFMRDVDEVRVGLLERLGAFLRSLSREDQRRSLPLLADFLCTENHRNWRSRHTLARQLCEIAELYSPRDINEYLVPIASELLLDKVAEVRRKSVDSASALLRHMASEPLVRKQFVRDLCVKADDQKWAQRQLFCQLVEEMALQDGITPEEFRVIALPKLLKLCEDSVPNVRMDLARCLATIISRKAQIWNLGVFYQDQVKTAWLALRRTWTEMCATVPTYSRGRT</sequence>
<keyword evidence="1" id="KW-0677">Repeat</keyword>
<evidence type="ECO:0000313" key="5">
    <source>
        <dbReference type="Proteomes" id="UP000821853"/>
    </source>
</evidence>
<dbReference type="GO" id="GO:0005737">
    <property type="term" value="C:cytoplasm"/>
    <property type="evidence" value="ECO:0007669"/>
    <property type="project" value="TreeGrafter"/>
</dbReference>
<dbReference type="GO" id="GO:0019888">
    <property type="term" value="F:protein phosphatase regulator activity"/>
    <property type="evidence" value="ECO:0007669"/>
    <property type="project" value="TreeGrafter"/>
</dbReference>
<dbReference type="PROSITE" id="PS50077">
    <property type="entry name" value="HEAT_REPEAT"/>
    <property type="match status" value="3"/>
</dbReference>
<feature type="region of interest" description="Disordered" evidence="3">
    <location>
        <begin position="1"/>
        <end position="25"/>
    </location>
</feature>
<reference evidence="4 5" key="1">
    <citation type="journal article" date="2020" name="Cell">
        <title>Large-Scale Comparative Analyses of Tick Genomes Elucidate Their Genetic Diversity and Vector Capacities.</title>
        <authorList>
            <consortium name="Tick Genome and Microbiome Consortium (TIGMIC)"/>
            <person name="Jia N."/>
            <person name="Wang J."/>
            <person name="Shi W."/>
            <person name="Du L."/>
            <person name="Sun Y."/>
            <person name="Zhan W."/>
            <person name="Jiang J.F."/>
            <person name="Wang Q."/>
            <person name="Zhang B."/>
            <person name="Ji P."/>
            <person name="Bell-Sakyi L."/>
            <person name="Cui X.M."/>
            <person name="Yuan T.T."/>
            <person name="Jiang B.G."/>
            <person name="Yang W.F."/>
            <person name="Lam T.T."/>
            <person name="Chang Q.C."/>
            <person name="Ding S.J."/>
            <person name="Wang X.J."/>
            <person name="Zhu J.G."/>
            <person name="Ruan X.D."/>
            <person name="Zhao L."/>
            <person name="Wei J.T."/>
            <person name="Ye R.Z."/>
            <person name="Que T.C."/>
            <person name="Du C.H."/>
            <person name="Zhou Y.H."/>
            <person name="Cheng J.X."/>
            <person name="Dai P.F."/>
            <person name="Guo W.B."/>
            <person name="Han X.H."/>
            <person name="Huang E.J."/>
            <person name="Li L.F."/>
            <person name="Wei W."/>
            <person name="Gao Y.C."/>
            <person name="Liu J.Z."/>
            <person name="Shao H.Z."/>
            <person name="Wang X."/>
            <person name="Wang C.C."/>
            <person name="Yang T.C."/>
            <person name="Huo Q.B."/>
            <person name="Li W."/>
            <person name="Chen H.Y."/>
            <person name="Chen S.E."/>
            <person name="Zhou L.G."/>
            <person name="Ni X.B."/>
            <person name="Tian J.H."/>
            <person name="Sheng Y."/>
            <person name="Liu T."/>
            <person name="Pan Y.S."/>
            <person name="Xia L.Y."/>
            <person name="Li J."/>
            <person name="Zhao F."/>
            <person name="Cao W.C."/>
        </authorList>
    </citation>
    <scope>NUCLEOTIDE SEQUENCE [LARGE SCALE GENOMIC DNA]</scope>
    <source>
        <strain evidence="4">HaeL-2018</strain>
    </source>
</reference>
<evidence type="ECO:0008006" key="6">
    <source>
        <dbReference type="Google" id="ProtNLM"/>
    </source>
</evidence>